<evidence type="ECO:0000313" key="2">
    <source>
        <dbReference type="EMBL" id="WEJ62152.1"/>
    </source>
</evidence>
<evidence type="ECO:0000313" key="3">
    <source>
        <dbReference type="Proteomes" id="UP001222275"/>
    </source>
</evidence>
<dbReference type="RefSeq" id="WP_275594409.1">
    <property type="nucleotide sequence ID" value="NZ_CP102381.1"/>
</dbReference>
<protein>
    <recommendedName>
        <fullName evidence="1">Minor tail T domain-containing protein</fullName>
    </recommendedName>
</protein>
<sequence length="60" mass="6855">MAYFSIEPFGYVHQAIQHAEIMSLTANMAGNKTKPSDFLPDHLKPPKQKLTEEVFESMMK</sequence>
<name>A0ABY8CBG0_9GAMM</name>
<proteinExistence type="predicted"/>
<evidence type="ECO:0000259" key="1">
    <source>
        <dbReference type="Pfam" id="PF06223"/>
    </source>
</evidence>
<accession>A0ABY8CBG0</accession>
<feature type="domain" description="Minor tail T" evidence="1">
    <location>
        <begin position="1"/>
        <end position="53"/>
    </location>
</feature>
<dbReference type="Pfam" id="PF06223">
    <property type="entry name" value="Phage_tail_T"/>
    <property type="match status" value="1"/>
</dbReference>
<organism evidence="2 3">
    <name type="scientific">Thiomicrorhabdus lithotrophica</name>
    <dbReference type="NCBI Taxonomy" id="2949997"/>
    <lineage>
        <taxon>Bacteria</taxon>
        <taxon>Pseudomonadati</taxon>
        <taxon>Pseudomonadota</taxon>
        <taxon>Gammaproteobacteria</taxon>
        <taxon>Thiotrichales</taxon>
        <taxon>Piscirickettsiaceae</taxon>
        <taxon>Thiomicrorhabdus</taxon>
    </lineage>
</organism>
<reference evidence="2 3" key="1">
    <citation type="submission" date="2022-06" db="EMBL/GenBank/DDBJ databases">
        <title>Thiomicrohabdus sp. nov, an obligately chemolithoautotrophic, sulfur-oxidizing bacterium isolated from beach of Guanyin Mountain. Amoy.</title>
        <authorList>
            <person name="Zhu H."/>
        </authorList>
    </citation>
    <scope>NUCLEOTIDE SEQUENCE [LARGE SCALE GENOMIC DNA]</scope>
    <source>
        <strain evidence="2 3">XGS-01</strain>
    </source>
</reference>
<keyword evidence="3" id="KW-1185">Reference proteome</keyword>
<gene>
    <name evidence="2" type="ORF">NR989_09040</name>
</gene>
<dbReference type="Proteomes" id="UP001222275">
    <property type="component" value="Chromosome"/>
</dbReference>
<dbReference type="InterPro" id="IPR009350">
    <property type="entry name" value="Phage_tail_T"/>
</dbReference>
<dbReference type="EMBL" id="CP102381">
    <property type="protein sequence ID" value="WEJ62152.1"/>
    <property type="molecule type" value="Genomic_DNA"/>
</dbReference>